<evidence type="ECO:0000313" key="2">
    <source>
        <dbReference type="EMBL" id="PPR07750.1"/>
    </source>
</evidence>
<name>A0A409YXM8_9AGAR</name>
<keyword evidence="1" id="KW-1133">Transmembrane helix</keyword>
<dbReference type="Proteomes" id="UP000284706">
    <property type="component" value="Unassembled WGS sequence"/>
</dbReference>
<keyword evidence="3" id="KW-1185">Reference proteome</keyword>
<evidence type="ECO:0000313" key="3">
    <source>
        <dbReference type="Proteomes" id="UP000284706"/>
    </source>
</evidence>
<accession>A0A409YXM8</accession>
<proteinExistence type="predicted"/>
<organism evidence="2 3">
    <name type="scientific">Gymnopilus dilepis</name>
    <dbReference type="NCBI Taxonomy" id="231916"/>
    <lineage>
        <taxon>Eukaryota</taxon>
        <taxon>Fungi</taxon>
        <taxon>Dikarya</taxon>
        <taxon>Basidiomycota</taxon>
        <taxon>Agaricomycotina</taxon>
        <taxon>Agaricomycetes</taxon>
        <taxon>Agaricomycetidae</taxon>
        <taxon>Agaricales</taxon>
        <taxon>Agaricineae</taxon>
        <taxon>Hymenogastraceae</taxon>
        <taxon>Gymnopilus</taxon>
    </lineage>
</organism>
<dbReference type="EMBL" id="NHYE01000009">
    <property type="protein sequence ID" value="PPR07750.1"/>
    <property type="molecule type" value="Genomic_DNA"/>
</dbReference>
<sequence length="73" mass="7672">MQLYGYRGAIPAAPDTVLTQLIFVTAVASIVKAFTHPEATAAAVLRSDKYAARAINTLTTSSLMAVASILFLS</sequence>
<reference evidence="2 3" key="1">
    <citation type="journal article" date="2018" name="Evol. Lett.">
        <title>Horizontal gene cluster transfer increased hallucinogenic mushroom diversity.</title>
        <authorList>
            <person name="Reynolds H.T."/>
            <person name="Vijayakumar V."/>
            <person name="Gluck-Thaler E."/>
            <person name="Korotkin H.B."/>
            <person name="Matheny P.B."/>
            <person name="Slot J.C."/>
        </authorList>
    </citation>
    <scope>NUCLEOTIDE SEQUENCE [LARGE SCALE GENOMIC DNA]</scope>
    <source>
        <strain evidence="2 3">SRW20</strain>
    </source>
</reference>
<dbReference type="InParanoid" id="A0A409YXM8"/>
<protein>
    <submittedName>
        <fullName evidence="2">Uncharacterized protein</fullName>
    </submittedName>
</protein>
<gene>
    <name evidence="2" type="ORF">CVT26_014830</name>
</gene>
<comment type="caution">
    <text evidence="2">The sequence shown here is derived from an EMBL/GenBank/DDBJ whole genome shotgun (WGS) entry which is preliminary data.</text>
</comment>
<keyword evidence="1" id="KW-0472">Membrane</keyword>
<evidence type="ECO:0000256" key="1">
    <source>
        <dbReference type="SAM" id="Phobius"/>
    </source>
</evidence>
<keyword evidence="1" id="KW-0812">Transmembrane</keyword>
<feature type="transmembrane region" description="Helical" evidence="1">
    <location>
        <begin position="54"/>
        <end position="72"/>
    </location>
</feature>
<dbReference type="AlphaFoldDB" id="A0A409YXM8"/>